<dbReference type="Proteomes" id="UP000682802">
    <property type="component" value="Chromosome 1"/>
</dbReference>
<dbReference type="Gene3D" id="3.40.30.10">
    <property type="entry name" value="Glutaredoxin"/>
    <property type="match status" value="1"/>
</dbReference>
<accession>A0ABX8GXQ2</accession>
<proteinExistence type="predicted"/>
<dbReference type="Pfam" id="PF00578">
    <property type="entry name" value="AhpC-TSA"/>
    <property type="match status" value="1"/>
</dbReference>
<protein>
    <submittedName>
        <fullName evidence="2">Peroxiredoxin family protein</fullName>
    </submittedName>
</protein>
<sequence>MLKDIELLTSEGVVFRFNDIVHKKLQITFLASCNAKLDIEHLKEIKSVYQSILNKHFYPIVIINSSDSLLQKNIKKLKLPFKVLSDPSARIAKKFNCFLRPIGIVQRSTIWFDKEKKQLAKINYMSDISYHINYLHKL</sequence>
<dbReference type="SUPFAM" id="SSF52833">
    <property type="entry name" value="Thioredoxin-like"/>
    <property type="match status" value="1"/>
</dbReference>
<reference evidence="2 3" key="1">
    <citation type="submission" date="2021-05" db="EMBL/GenBank/DDBJ databases">
        <title>Comparative genomic studies on the polysaccharide-degrading batcterial strains of the Flammeovirga genus.</title>
        <authorList>
            <person name="Zewei F."/>
            <person name="Zheng Z."/>
            <person name="Yu L."/>
            <person name="Ruyue G."/>
            <person name="Yanhong M."/>
            <person name="Yuanyuan C."/>
            <person name="Jingyan G."/>
            <person name="Wenjun H."/>
        </authorList>
    </citation>
    <scope>NUCLEOTIDE SEQUENCE [LARGE SCALE GENOMIC DNA]</scope>
    <source>
        <strain evidence="2 3">YS10</strain>
    </source>
</reference>
<name>A0ABX8GXQ2_9BACT</name>
<evidence type="ECO:0000259" key="1">
    <source>
        <dbReference type="Pfam" id="PF00578"/>
    </source>
</evidence>
<dbReference type="EMBL" id="CP076128">
    <property type="protein sequence ID" value="QWG07977.1"/>
    <property type="molecule type" value="Genomic_DNA"/>
</dbReference>
<gene>
    <name evidence="2" type="ORF">KM029_03320</name>
</gene>
<evidence type="ECO:0000313" key="2">
    <source>
        <dbReference type="EMBL" id="QWG07977.1"/>
    </source>
</evidence>
<keyword evidence="3" id="KW-1185">Reference proteome</keyword>
<organism evidence="2 3">
    <name type="scientific">Flammeovirga kamogawensis</name>
    <dbReference type="NCBI Taxonomy" id="373891"/>
    <lineage>
        <taxon>Bacteria</taxon>
        <taxon>Pseudomonadati</taxon>
        <taxon>Bacteroidota</taxon>
        <taxon>Cytophagia</taxon>
        <taxon>Cytophagales</taxon>
        <taxon>Flammeovirgaceae</taxon>
        <taxon>Flammeovirga</taxon>
    </lineage>
</organism>
<dbReference type="InterPro" id="IPR036249">
    <property type="entry name" value="Thioredoxin-like_sf"/>
</dbReference>
<feature type="domain" description="Alkyl hydroperoxide reductase subunit C/ Thiol specific antioxidant" evidence="1">
    <location>
        <begin position="3"/>
        <end position="117"/>
    </location>
</feature>
<dbReference type="RefSeq" id="WP_144075361.1">
    <property type="nucleotide sequence ID" value="NZ_CP076128.1"/>
</dbReference>
<evidence type="ECO:0000313" key="3">
    <source>
        <dbReference type="Proteomes" id="UP000682802"/>
    </source>
</evidence>
<dbReference type="InterPro" id="IPR000866">
    <property type="entry name" value="AhpC/TSA"/>
</dbReference>